<proteinExistence type="predicted"/>
<protein>
    <submittedName>
        <fullName evidence="3">Uncharacterized protein</fullName>
    </submittedName>
</protein>
<evidence type="ECO:0000256" key="2">
    <source>
        <dbReference type="SAM" id="Phobius"/>
    </source>
</evidence>
<keyword evidence="2" id="KW-0812">Transmembrane</keyword>
<dbReference type="EMBL" id="QCYG01000001">
    <property type="protein sequence ID" value="PVA07963.1"/>
    <property type="molecule type" value="Genomic_DNA"/>
</dbReference>
<gene>
    <name evidence="3" type="ORF">DC363_00215</name>
</gene>
<feature type="region of interest" description="Disordered" evidence="1">
    <location>
        <begin position="60"/>
        <end position="111"/>
    </location>
</feature>
<evidence type="ECO:0000313" key="3">
    <source>
        <dbReference type="EMBL" id="PVA07963.1"/>
    </source>
</evidence>
<evidence type="ECO:0000313" key="4">
    <source>
        <dbReference type="Proteomes" id="UP000244817"/>
    </source>
</evidence>
<dbReference type="Proteomes" id="UP000244817">
    <property type="component" value="Unassembled WGS sequence"/>
</dbReference>
<dbReference type="RefSeq" id="WP_108639120.1">
    <property type="nucleotide sequence ID" value="NZ_QCYG01000001.1"/>
</dbReference>
<feature type="transmembrane region" description="Helical" evidence="2">
    <location>
        <begin position="12"/>
        <end position="30"/>
    </location>
</feature>
<feature type="transmembrane region" description="Helical" evidence="2">
    <location>
        <begin position="36"/>
        <end position="56"/>
    </location>
</feature>
<name>A0A2T7G0K6_9RHOB</name>
<reference evidence="3 4" key="1">
    <citation type="submission" date="2018-04" db="EMBL/GenBank/DDBJ databases">
        <title>Pelagivirga bohaiensis gen. nov., sp. nov., a bacterium isolated from the Bohai Sea.</title>
        <authorList>
            <person name="Ji X."/>
        </authorList>
    </citation>
    <scope>NUCLEOTIDE SEQUENCE [LARGE SCALE GENOMIC DNA]</scope>
    <source>
        <strain evidence="3 4">BH-SD16</strain>
    </source>
</reference>
<organism evidence="3 4">
    <name type="scientific">Thalassorhabdomicrobium marinisediminis</name>
    <dbReference type="NCBI Taxonomy" id="2170577"/>
    <lineage>
        <taxon>Bacteria</taxon>
        <taxon>Pseudomonadati</taxon>
        <taxon>Pseudomonadota</taxon>
        <taxon>Alphaproteobacteria</taxon>
        <taxon>Rhodobacterales</taxon>
        <taxon>Paracoccaceae</taxon>
        <taxon>Thalassorhabdomicrobium</taxon>
    </lineage>
</organism>
<keyword evidence="2" id="KW-1133">Transmembrane helix</keyword>
<accession>A0A2T7G0K6</accession>
<keyword evidence="4" id="KW-1185">Reference proteome</keyword>
<comment type="caution">
    <text evidence="3">The sequence shown here is derived from an EMBL/GenBank/DDBJ whole genome shotgun (WGS) entry which is preliminary data.</text>
</comment>
<dbReference type="AlphaFoldDB" id="A0A2T7G0K6"/>
<sequence length="111" mass="11528">MAKLSSKGSGAGLAAAVAGLLAFMVFYGLFSFGLVGAVLIGLLVAVIVWIVLWLGWGEGRPEEGRSTAARAAPADPVEEMNTGTTTGAEFIEDAPEADETRPQDPPQGRPR</sequence>
<keyword evidence="2" id="KW-0472">Membrane</keyword>
<evidence type="ECO:0000256" key="1">
    <source>
        <dbReference type="SAM" id="MobiDB-lite"/>
    </source>
</evidence>